<dbReference type="GO" id="GO:0016020">
    <property type="term" value="C:membrane"/>
    <property type="evidence" value="ECO:0000318"/>
    <property type="project" value="GO_Central"/>
</dbReference>
<dbReference type="OrthoDB" id="6418377at2759"/>
<reference evidence="4" key="3">
    <citation type="submission" date="2025-09" db="UniProtKB">
        <authorList>
            <consortium name="Ensembl"/>
        </authorList>
    </citation>
    <scope>IDENTIFICATION</scope>
</reference>
<dbReference type="InterPro" id="IPR051237">
    <property type="entry name" value="Ferric-chelate_Red/DefProt"/>
</dbReference>
<dbReference type="OMA" id="NSAWGHA"/>
<feature type="domain" description="Reelin" evidence="3">
    <location>
        <begin position="13"/>
        <end position="180"/>
    </location>
</feature>
<feature type="signal peptide" evidence="2">
    <location>
        <begin position="1"/>
        <end position="22"/>
    </location>
</feature>
<evidence type="ECO:0000256" key="1">
    <source>
        <dbReference type="ARBA" id="ARBA00009195"/>
    </source>
</evidence>
<feature type="chain" id="PRO_5004865654" evidence="2">
    <location>
        <begin position="23"/>
        <end position="193"/>
    </location>
</feature>
<dbReference type="CDD" id="cd08544">
    <property type="entry name" value="Reeler"/>
    <property type="match status" value="1"/>
</dbReference>
<dbReference type="Gene3D" id="2.60.40.4060">
    <property type="entry name" value="Reeler domain"/>
    <property type="match status" value="1"/>
</dbReference>
<reference evidence="5" key="1">
    <citation type="submission" date="2011-12" db="EMBL/GenBank/DDBJ databases">
        <title>The Draft Genome of Lepisosteus oculatus.</title>
        <authorList>
            <consortium name="The Broad Institute Genome Assembly &amp; Analysis Group"/>
            <consortium name="Computational R&amp;D Group"/>
            <consortium name="and Sequencing Platform"/>
            <person name="Di Palma F."/>
            <person name="Alfoldi J."/>
            <person name="Johnson J."/>
            <person name="Berlin A."/>
            <person name="Gnerre S."/>
            <person name="Jaffe D."/>
            <person name="MacCallum I."/>
            <person name="Young S."/>
            <person name="Walker B.J."/>
            <person name="Lander E.S."/>
            <person name="Lindblad-Toh K."/>
        </authorList>
    </citation>
    <scope>NUCLEOTIDE SEQUENCE [LARGE SCALE GENOMIC DNA]</scope>
</reference>
<comment type="similarity">
    <text evidence="1">Belongs to the FRRS1 family.</text>
</comment>
<dbReference type="Pfam" id="PF02014">
    <property type="entry name" value="Reeler"/>
    <property type="match status" value="1"/>
</dbReference>
<dbReference type="FunFam" id="2.60.40.4060:FF:000003">
    <property type="entry name" value="Ferric chelate reductase 1"/>
    <property type="match status" value="1"/>
</dbReference>
<dbReference type="InterPro" id="IPR002861">
    <property type="entry name" value="Reeler_dom"/>
</dbReference>
<dbReference type="KEGG" id="loc:107079410"/>
<dbReference type="InParanoid" id="W5M452"/>
<dbReference type="eggNOG" id="ENOG502S1WW">
    <property type="taxonomic scope" value="Eukaryota"/>
</dbReference>
<keyword evidence="2" id="KW-0732">Signal</keyword>
<dbReference type="Proteomes" id="UP000018468">
    <property type="component" value="Linkage group LG17"/>
</dbReference>
<accession>W5M452</accession>
<dbReference type="InterPro" id="IPR042307">
    <property type="entry name" value="Reeler_sf"/>
</dbReference>
<dbReference type="PANTHER" id="PTHR45828">
    <property type="entry name" value="CYTOCHROME B561/FERRIC REDUCTASE TRANSMEMBRANE"/>
    <property type="match status" value="1"/>
</dbReference>
<sequence length="193" mass="20936">MELVTKTSPCFLMLYWVTPALSYPTGAPVNACVSMTPNHNTSASDTDSPYTVNITEAAYKHGQMIKVKIMSSEPYRGIFLQARHYNSSTIAGSWKDLPANIQTINCGSGTSNAVTHTSRTEKPLGLVYTWIAPSSNGPEKIVFQATVVKNKTIFWTNIRSSELQLDTSGAASGLKMSVSTLMLLLVLVVINSV</sequence>
<evidence type="ECO:0000259" key="3">
    <source>
        <dbReference type="PROSITE" id="PS51019"/>
    </source>
</evidence>
<dbReference type="EMBL" id="AHAT01025054">
    <property type="status" value="NOT_ANNOTATED_CDS"/>
    <property type="molecule type" value="Genomic_DNA"/>
</dbReference>
<dbReference type="STRING" id="7918.ENSLOCP00000003160"/>
<dbReference type="HOGENOM" id="CLU_091827_1_0_1"/>
<dbReference type="PROSITE" id="PS51019">
    <property type="entry name" value="REELIN"/>
    <property type="match status" value="1"/>
</dbReference>
<organism evidence="4 5">
    <name type="scientific">Lepisosteus oculatus</name>
    <name type="common">Spotted gar</name>
    <dbReference type="NCBI Taxonomy" id="7918"/>
    <lineage>
        <taxon>Eukaryota</taxon>
        <taxon>Metazoa</taxon>
        <taxon>Chordata</taxon>
        <taxon>Craniata</taxon>
        <taxon>Vertebrata</taxon>
        <taxon>Euteleostomi</taxon>
        <taxon>Actinopterygii</taxon>
        <taxon>Neopterygii</taxon>
        <taxon>Holostei</taxon>
        <taxon>Semionotiformes</taxon>
        <taxon>Lepisosteidae</taxon>
        <taxon>Lepisosteus</taxon>
    </lineage>
</organism>
<name>W5M452_LEPOC</name>
<dbReference type="Bgee" id="ENSLOCG00000002691">
    <property type="expression patterns" value="Expressed in embryo and 2 other cell types or tissues"/>
</dbReference>
<proteinExistence type="inferred from homology"/>
<dbReference type="PANTHER" id="PTHR45828:SF36">
    <property type="entry name" value="REELIN DOMAIN-CONTAINING PROTEIN"/>
    <property type="match status" value="1"/>
</dbReference>
<evidence type="ECO:0000256" key="2">
    <source>
        <dbReference type="SAM" id="SignalP"/>
    </source>
</evidence>
<protein>
    <submittedName>
        <fullName evidence="4">Putative defense protein 3</fullName>
    </submittedName>
</protein>
<reference evidence="4" key="2">
    <citation type="submission" date="2025-08" db="UniProtKB">
        <authorList>
            <consortium name="Ensembl"/>
        </authorList>
    </citation>
    <scope>IDENTIFICATION</scope>
</reference>
<dbReference type="Ensembl" id="ENSLOCT00000003168.1">
    <property type="protein sequence ID" value="ENSLOCP00000003160.1"/>
    <property type="gene ID" value="ENSLOCG00000002691.1"/>
</dbReference>
<dbReference type="GeneID" id="107079410"/>
<dbReference type="AlphaFoldDB" id="W5M452"/>
<keyword evidence="5" id="KW-1185">Reference proteome</keyword>
<dbReference type="RefSeq" id="XP_015218860.1">
    <property type="nucleotide sequence ID" value="XM_015363374.2"/>
</dbReference>
<evidence type="ECO:0000313" key="5">
    <source>
        <dbReference type="Proteomes" id="UP000018468"/>
    </source>
</evidence>
<evidence type="ECO:0000313" key="4">
    <source>
        <dbReference type="Ensembl" id="ENSLOCP00000003160.1"/>
    </source>
</evidence>
<dbReference type="GeneTree" id="ENSGT00940000165599"/>